<evidence type="ECO:0000256" key="6">
    <source>
        <dbReference type="ARBA" id="ARBA00023136"/>
    </source>
</evidence>
<protein>
    <submittedName>
        <fullName evidence="9">Alpha/beta hydrolase family domain-containing protein</fullName>
    </submittedName>
</protein>
<proteinExistence type="predicted"/>
<dbReference type="AlphaFoldDB" id="A0A9P8MV68"/>
<dbReference type="RefSeq" id="XP_044719262.1">
    <property type="nucleotide sequence ID" value="XM_044865300.1"/>
</dbReference>
<feature type="region of interest" description="Disordered" evidence="7">
    <location>
        <begin position="309"/>
        <end position="345"/>
    </location>
</feature>
<evidence type="ECO:0000256" key="2">
    <source>
        <dbReference type="ARBA" id="ARBA00004240"/>
    </source>
</evidence>
<comment type="caution">
    <text evidence="9">The sequence shown here is derived from an EMBL/GenBank/DDBJ whole genome shotgun (WGS) entry which is preliminary data.</text>
</comment>
<evidence type="ECO:0000256" key="3">
    <source>
        <dbReference type="ARBA" id="ARBA00004370"/>
    </source>
</evidence>
<dbReference type="OrthoDB" id="7464126at2759"/>
<organism evidence="9 10">
    <name type="scientific">Hirsutella rhossiliensis</name>
    <dbReference type="NCBI Taxonomy" id="111463"/>
    <lineage>
        <taxon>Eukaryota</taxon>
        <taxon>Fungi</taxon>
        <taxon>Dikarya</taxon>
        <taxon>Ascomycota</taxon>
        <taxon>Pezizomycotina</taxon>
        <taxon>Sordariomycetes</taxon>
        <taxon>Hypocreomycetidae</taxon>
        <taxon>Hypocreales</taxon>
        <taxon>Ophiocordycipitaceae</taxon>
        <taxon>Hirsutella</taxon>
    </lineage>
</organism>
<accession>A0A9P8MV68</accession>
<dbReference type="GO" id="GO:0005739">
    <property type="term" value="C:mitochondrion"/>
    <property type="evidence" value="ECO:0007669"/>
    <property type="project" value="UniProtKB-SubCell"/>
</dbReference>
<dbReference type="GO" id="GO:0016787">
    <property type="term" value="F:hydrolase activity"/>
    <property type="evidence" value="ECO:0007669"/>
    <property type="project" value="UniProtKB-KW"/>
</dbReference>
<dbReference type="InterPro" id="IPR029058">
    <property type="entry name" value="AB_hydrolase_fold"/>
</dbReference>
<dbReference type="InterPro" id="IPR000073">
    <property type="entry name" value="AB_hydrolase_1"/>
</dbReference>
<evidence type="ECO:0000256" key="5">
    <source>
        <dbReference type="ARBA" id="ARBA00023128"/>
    </source>
</evidence>
<feature type="domain" description="AB hydrolase-1" evidence="8">
    <location>
        <begin position="45"/>
        <end position="189"/>
    </location>
</feature>
<evidence type="ECO:0000313" key="9">
    <source>
        <dbReference type="EMBL" id="KAH0961749.1"/>
    </source>
</evidence>
<feature type="compositionally biased region" description="Low complexity" evidence="7">
    <location>
        <begin position="334"/>
        <end position="345"/>
    </location>
</feature>
<dbReference type="GO" id="GO:0016020">
    <property type="term" value="C:membrane"/>
    <property type="evidence" value="ECO:0007669"/>
    <property type="project" value="UniProtKB-SubCell"/>
</dbReference>
<dbReference type="PANTHER" id="PTHR48182">
    <property type="entry name" value="PROTEIN SERAC1"/>
    <property type="match status" value="1"/>
</dbReference>
<keyword evidence="4" id="KW-0256">Endoplasmic reticulum</keyword>
<dbReference type="GO" id="GO:0005783">
    <property type="term" value="C:endoplasmic reticulum"/>
    <property type="evidence" value="ECO:0007669"/>
    <property type="project" value="UniProtKB-SubCell"/>
</dbReference>
<reference evidence="9" key="1">
    <citation type="submission" date="2021-09" db="EMBL/GenBank/DDBJ databases">
        <title>A high-quality genome of the endoparasitic fungus Hirsutella rhossiliensis with a comparison of Hirsutella genomes reveals transposable elements contributing to genome size variation.</title>
        <authorList>
            <person name="Lin R."/>
            <person name="Jiao Y."/>
            <person name="Sun X."/>
            <person name="Ling J."/>
            <person name="Xie B."/>
            <person name="Cheng X."/>
        </authorList>
    </citation>
    <scope>NUCLEOTIDE SEQUENCE</scope>
    <source>
        <strain evidence="9">HR02</strain>
    </source>
</reference>
<dbReference type="Proteomes" id="UP000824596">
    <property type="component" value="Unassembled WGS sequence"/>
</dbReference>
<dbReference type="Gene3D" id="3.40.50.1820">
    <property type="entry name" value="alpha/beta hydrolase"/>
    <property type="match status" value="1"/>
</dbReference>
<evidence type="ECO:0000256" key="1">
    <source>
        <dbReference type="ARBA" id="ARBA00004173"/>
    </source>
</evidence>
<name>A0A9P8MV68_9HYPO</name>
<keyword evidence="5" id="KW-0496">Mitochondrion</keyword>
<sequence length="345" mass="38087">MTTTRNQGDDIRHEEEEWLKPPASSLGLHQVYPNPNTRSNPDIDVVFVHGLGGDSISTWTKDKSLWIRALLPKSPLYQNARILSYGYDARAFVRPFAHSVNGRVFTFAEALLGDLRDKRVTAAARARPLILMGHSLGGIVIKSALLQASAREALYGDLLRATKAIVFFGTPHQGAGTAEWASFLGGLGQAVGLRSTEVVGELKRWSHTLVEQTTLFADLWERFDITTFYETMKTNGVMIVPDGAARVGQRNEQARRLVADHIQVCKFSENDANWTTVRGRLDAIVEGIMEAEAIQMHVVLPDAPLQEPARAQLRGSEADEWEARVTKLKQTNESRGSQSGNGRSG</sequence>
<dbReference type="Pfam" id="PF12697">
    <property type="entry name" value="Abhydrolase_6"/>
    <property type="match status" value="1"/>
</dbReference>
<evidence type="ECO:0000256" key="4">
    <source>
        <dbReference type="ARBA" id="ARBA00022824"/>
    </source>
</evidence>
<comment type="subcellular location">
    <subcellularLocation>
        <location evidence="2">Endoplasmic reticulum</location>
    </subcellularLocation>
    <subcellularLocation>
        <location evidence="3">Membrane</location>
    </subcellularLocation>
    <subcellularLocation>
        <location evidence="1">Mitochondrion</location>
    </subcellularLocation>
</comment>
<gene>
    <name evidence="9" type="ORF">HRG_06829</name>
</gene>
<dbReference type="SUPFAM" id="SSF53474">
    <property type="entry name" value="alpha/beta-Hydrolases"/>
    <property type="match status" value="1"/>
</dbReference>
<dbReference type="InterPro" id="IPR052374">
    <property type="entry name" value="SERAC1"/>
</dbReference>
<keyword evidence="9" id="KW-0378">Hydrolase</keyword>
<dbReference type="PANTHER" id="PTHR48182:SF2">
    <property type="entry name" value="PROTEIN SERAC1"/>
    <property type="match status" value="1"/>
</dbReference>
<keyword evidence="10" id="KW-1185">Reference proteome</keyword>
<dbReference type="EMBL" id="JAIZPD010000007">
    <property type="protein sequence ID" value="KAH0961749.1"/>
    <property type="molecule type" value="Genomic_DNA"/>
</dbReference>
<keyword evidence="6" id="KW-0472">Membrane</keyword>
<evidence type="ECO:0000259" key="8">
    <source>
        <dbReference type="Pfam" id="PF12697"/>
    </source>
</evidence>
<dbReference type="GeneID" id="68355958"/>
<evidence type="ECO:0000256" key="7">
    <source>
        <dbReference type="SAM" id="MobiDB-lite"/>
    </source>
</evidence>
<evidence type="ECO:0000313" key="10">
    <source>
        <dbReference type="Proteomes" id="UP000824596"/>
    </source>
</evidence>